<name>A0AAE0DF63_9LECA</name>
<sequence length="220" mass="25276">MSSAPSHDPTENSMDQGQQGNMHVSSGFTPEEQDLIGYPKLARLMGHSPETAIFRRFKELNLINLLRLQAELQDMEHQLQGIRDDDAQSSDQVRASYATDFRLMRDWKETGDSLQYDLLVSIGDKVQEYNAALSRALELGKAGAPNRREREFLRGWLIRPSMGNEFLKDLEKTIWDTANDNDFVTLFPRMLEKDAFTSAMNGVLLDIYHRVWGHRRKVCN</sequence>
<evidence type="ECO:0000256" key="1">
    <source>
        <dbReference type="SAM" id="MobiDB-lite"/>
    </source>
</evidence>
<dbReference type="AlphaFoldDB" id="A0AAE0DF63"/>
<dbReference type="Proteomes" id="UP001276659">
    <property type="component" value="Unassembled WGS sequence"/>
</dbReference>
<evidence type="ECO:0000313" key="4">
    <source>
        <dbReference type="Proteomes" id="UP001276659"/>
    </source>
</evidence>
<evidence type="ECO:0000259" key="2">
    <source>
        <dbReference type="Pfam" id="PF20237"/>
    </source>
</evidence>
<evidence type="ECO:0000313" key="3">
    <source>
        <dbReference type="EMBL" id="KAK3167184.1"/>
    </source>
</evidence>
<dbReference type="PANTHER" id="PTHR34502:SF5">
    <property type="entry name" value="DUF6594 DOMAIN-CONTAINING PROTEIN"/>
    <property type="match status" value="1"/>
</dbReference>
<feature type="region of interest" description="Disordered" evidence="1">
    <location>
        <begin position="1"/>
        <end position="30"/>
    </location>
</feature>
<protein>
    <recommendedName>
        <fullName evidence="2">DUF6594 domain-containing protein</fullName>
    </recommendedName>
</protein>
<reference evidence="3" key="1">
    <citation type="submission" date="2022-11" db="EMBL/GenBank/DDBJ databases">
        <title>Chromosomal genome sequence assembly and mating type (MAT) locus characterization of the leprose asexual lichenized fungus Lepraria neglecta (Nyl.) Erichsen.</title>
        <authorList>
            <person name="Allen J.L."/>
            <person name="Pfeffer B."/>
        </authorList>
    </citation>
    <scope>NUCLEOTIDE SEQUENCE</scope>
    <source>
        <strain evidence="3">Allen 5258</strain>
    </source>
</reference>
<dbReference type="EMBL" id="JASNWA010000011">
    <property type="protein sequence ID" value="KAK3167184.1"/>
    <property type="molecule type" value="Genomic_DNA"/>
</dbReference>
<feature type="domain" description="DUF6594" evidence="2">
    <location>
        <begin position="38"/>
        <end position="210"/>
    </location>
</feature>
<dbReference type="InterPro" id="IPR046529">
    <property type="entry name" value="DUF6594"/>
</dbReference>
<comment type="caution">
    <text evidence="3">The sequence shown here is derived from an EMBL/GenBank/DDBJ whole genome shotgun (WGS) entry which is preliminary data.</text>
</comment>
<feature type="compositionally biased region" description="Polar residues" evidence="1">
    <location>
        <begin position="1"/>
        <end position="28"/>
    </location>
</feature>
<gene>
    <name evidence="3" type="ORF">OEA41_010310</name>
</gene>
<accession>A0AAE0DF63</accession>
<dbReference type="PANTHER" id="PTHR34502">
    <property type="entry name" value="DUF6594 DOMAIN-CONTAINING PROTEIN-RELATED"/>
    <property type="match status" value="1"/>
</dbReference>
<keyword evidence="4" id="KW-1185">Reference proteome</keyword>
<organism evidence="3 4">
    <name type="scientific">Lepraria neglecta</name>
    <dbReference type="NCBI Taxonomy" id="209136"/>
    <lineage>
        <taxon>Eukaryota</taxon>
        <taxon>Fungi</taxon>
        <taxon>Dikarya</taxon>
        <taxon>Ascomycota</taxon>
        <taxon>Pezizomycotina</taxon>
        <taxon>Lecanoromycetes</taxon>
        <taxon>OSLEUM clade</taxon>
        <taxon>Lecanoromycetidae</taxon>
        <taxon>Lecanorales</taxon>
        <taxon>Lecanorineae</taxon>
        <taxon>Stereocaulaceae</taxon>
        <taxon>Lepraria</taxon>
    </lineage>
</organism>
<proteinExistence type="predicted"/>
<dbReference type="Pfam" id="PF20237">
    <property type="entry name" value="DUF6594"/>
    <property type="match status" value="1"/>
</dbReference>